<keyword evidence="2" id="KW-1185">Reference proteome</keyword>
<reference evidence="1 2" key="1">
    <citation type="submission" date="2021-06" db="EMBL/GenBank/DDBJ databases">
        <title>Caerostris extrusa draft genome.</title>
        <authorList>
            <person name="Kono N."/>
            <person name="Arakawa K."/>
        </authorList>
    </citation>
    <scope>NUCLEOTIDE SEQUENCE [LARGE SCALE GENOMIC DNA]</scope>
</reference>
<sequence length="94" mass="10561">MSLIICGGDHSEQKPFFPSPFFSSEGCVRKRNNSRAWKTHPRPSVIKMRIALLMARIDALVTLTSHSKSVRHERMANVRLVIKPGTVRVGYGAE</sequence>
<dbReference type="Proteomes" id="UP001054945">
    <property type="component" value="Unassembled WGS sequence"/>
</dbReference>
<gene>
    <name evidence="1" type="ORF">CEXT_809081</name>
</gene>
<accession>A0AAV4TZ01</accession>
<proteinExistence type="predicted"/>
<comment type="caution">
    <text evidence="1">The sequence shown here is derived from an EMBL/GenBank/DDBJ whole genome shotgun (WGS) entry which is preliminary data.</text>
</comment>
<protein>
    <submittedName>
        <fullName evidence="1">Uncharacterized protein</fullName>
    </submittedName>
</protein>
<evidence type="ECO:0000313" key="2">
    <source>
        <dbReference type="Proteomes" id="UP001054945"/>
    </source>
</evidence>
<organism evidence="1 2">
    <name type="scientific">Caerostris extrusa</name>
    <name type="common">Bark spider</name>
    <name type="synonym">Caerostris bankana</name>
    <dbReference type="NCBI Taxonomy" id="172846"/>
    <lineage>
        <taxon>Eukaryota</taxon>
        <taxon>Metazoa</taxon>
        <taxon>Ecdysozoa</taxon>
        <taxon>Arthropoda</taxon>
        <taxon>Chelicerata</taxon>
        <taxon>Arachnida</taxon>
        <taxon>Araneae</taxon>
        <taxon>Araneomorphae</taxon>
        <taxon>Entelegynae</taxon>
        <taxon>Araneoidea</taxon>
        <taxon>Araneidae</taxon>
        <taxon>Caerostris</taxon>
    </lineage>
</organism>
<name>A0AAV4TZ01_CAEEX</name>
<evidence type="ECO:0000313" key="1">
    <source>
        <dbReference type="EMBL" id="GIY50951.1"/>
    </source>
</evidence>
<dbReference type="EMBL" id="BPLR01012052">
    <property type="protein sequence ID" value="GIY50951.1"/>
    <property type="molecule type" value="Genomic_DNA"/>
</dbReference>
<dbReference type="AlphaFoldDB" id="A0AAV4TZ01"/>